<keyword evidence="4" id="KW-1185">Reference proteome</keyword>
<dbReference type="Pfam" id="PF01497">
    <property type="entry name" value="Peripla_BP_2"/>
    <property type="match status" value="1"/>
</dbReference>
<dbReference type="PANTHER" id="PTHR30535">
    <property type="entry name" value="VITAMIN B12-BINDING PROTEIN"/>
    <property type="match status" value="1"/>
</dbReference>
<accession>A0ABV2IY68</accession>
<feature type="chain" id="PRO_5045414468" evidence="1">
    <location>
        <begin position="25"/>
        <end position="372"/>
    </location>
</feature>
<dbReference type="EMBL" id="JBEPMB010000001">
    <property type="protein sequence ID" value="MET3613308.1"/>
    <property type="molecule type" value="Genomic_DNA"/>
</dbReference>
<dbReference type="PROSITE" id="PS50983">
    <property type="entry name" value="FE_B12_PBP"/>
    <property type="match status" value="1"/>
</dbReference>
<keyword evidence="1" id="KW-0732">Signal</keyword>
<feature type="signal peptide" evidence="1">
    <location>
        <begin position="1"/>
        <end position="24"/>
    </location>
</feature>
<proteinExistence type="predicted"/>
<dbReference type="InterPro" id="IPR002491">
    <property type="entry name" value="ABC_transptr_periplasmic_BD"/>
</dbReference>
<evidence type="ECO:0000313" key="4">
    <source>
        <dbReference type="Proteomes" id="UP001549047"/>
    </source>
</evidence>
<dbReference type="PANTHER" id="PTHR30535:SF34">
    <property type="entry name" value="MOLYBDATE-BINDING PROTEIN MOLA"/>
    <property type="match status" value="1"/>
</dbReference>
<evidence type="ECO:0000256" key="1">
    <source>
        <dbReference type="SAM" id="SignalP"/>
    </source>
</evidence>
<dbReference type="InterPro" id="IPR050902">
    <property type="entry name" value="ABC_Transporter_SBP"/>
</dbReference>
<name>A0ABV2IY68_9HYPH</name>
<reference evidence="3 4" key="1">
    <citation type="submission" date="2024-06" db="EMBL/GenBank/DDBJ databases">
        <title>Genomic Encyclopedia of Type Strains, Phase IV (KMG-IV): sequencing the most valuable type-strain genomes for metagenomic binning, comparative biology and taxonomic classification.</title>
        <authorList>
            <person name="Goeker M."/>
        </authorList>
    </citation>
    <scope>NUCLEOTIDE SEQUENCE [LARGE SCALE GENOMIC DNA]</scope>
    <source>
        <strain evidence="3 4">DSM 29780</strain>
    </source>
</reference>
<evidence type="ECO:0000313" key="3">
    <source>
        <dbReference type="EMBL" id="MET3613308.1"/>
    </source>
</evidence>
<dbReference type="SUPFAM" id="SSF53807">
    <property type="entry name" value="Helical backbone' metal receptor"/>
    <property type="match status" value="1"/>
</dbReference>
<dbReference type="Proteomes" id="UP001549047">
    <property type="component" value="Unassembled WGS sequence"/>
</dbReference>
<sequence length="372" mass="39910">MTIFKSLALSAAALLLGASTALSATVTDVLDRKVELASPPQRILLGFNFEDFMAVGGPGVMDRVVAVSAPVWRDWRPGQYAAYVKAIPSIADKVDVGDAEAGTFSVEKAISARPDLVILAAWQFKALGETVKQFEAAGVPVVVIDYNAQTLDKHLRSTTVLGAVLGQPERAKKLGDFYKGSVEDTIARVKEAQKTEGGPPKKVYVELAQKGPGEFGNSYGDTMWAGVIDMAGGVNIAKGQVGNWGPLRPEYVLSAAPDAIFLAGSEWLSKPQAVSVGFGADPAVVNQRIAAYLKRPGWDQLPAVKAGEVHAVYHGGSRTLSDFVYVRYMAKVLHPKAFEDVDPNAEIRAFYKAWLPIEATGVFIEQYKAAVQ</sequence>
<dbReference type="RefSeq" id="WP_354555787.1">
    <property type="nucleotide sequence ID" value="NZ_JBEPMB010000001.1"/>
</dbReference>
<gene>
    <name evidence="3" type="ORF">ABID16_001613</name>
</gene>
<organism evidence="3 4">
    <name type="scientific">Rhizobium aquaticum</name>
    <dbReference type="NCBI Taxonomy" id="1549636"/>
    <lineage>
        <taxon>Bacteria</taxon>
        <taxon>Pseudomonadati</taxon>
        <taxon>Pseudomonadota</taxon>
        <taxon>Alphaproteobacteria</taxon>
        <taxon>Hyphomicrobiales</taxon>
        <taxon>Rhizobiaceae</taxon>
        <taxon>Rhizobium/Agrobacterium group</taxon>
        <taxon>Rhizobium</taxon>
    </lineage>
</organism>
<comment type="caution">
    <text evidence="3">The sequence shown here is derived from an EMBL/GenBank/DDBJ whole genome shotgun (WGS) entry which is preliminary data.</text>
</comment>
<evidence type="ECO:0000259" key="2">
    <source>
        <dbReference type="PROSITE" id="PS50983"/>
    </source>
</evidence>
<protein>
    <submittedName>
        <fullName evidence="3">ABC-type Fe3+-hydroxamate transport system substrate-binding protein</fullName>
    </submittedName>
</protein>
<feature type="domain" description="Fe/B12 periplasmic-binding" evidence="2">
    <location>
        <begin position="32"/>
        <end position="341"/>
    </location>
</feature>
<dbReference type="Gene3D" id="3.40.50.1980">
    <property type="entry name" value="Nitrogenase molybdenum iron protein domain"/>
    <property type="match status" value="2"/>
</dbReference>